<gene>
    <name evidence="1" type="ORF">WN51_10281</name>
</gene>
<name>A0A0N0BIB2_9HYME</name>
<reference evidence="1 2" key="1">
    <citation type="submission" date="2015-07" db="EMBL/GenBank/DDBJ databases">
        <title>The genome of Melipona quadrifasciata.</title>
        <authorList>
            <person name="Pan H."/>
            <person name="Kapheim K."/>
        </authorList>
    </citation>
    <scope>NUCLEOTIDE SEQUENCE [LARGE SCALE GENOMIC DNA]</scope>
    <source>
        <strain evidence="1">0111107301</strain>
        <tissue evidence="1">Whole body</tissue>
    </source>
</reference>
<evidence type="ECO:0000313" key="2">
    <source>
        <dbReference type="Proteomes" id="UP000053105"/>
    </source>
</evidence>
<sequence length="210" mass="23996">MPLLTSHVAYYVPVTSLFSLQITVKTGNLERSKMTTRVFNRKHPLIRFDLWSVDLSRDSWQFDEISSFFLLSGSVASETARRSANSEKFSILPSQPLSNCQLLQIECSGKLDRGYLSWIRDYISEKLHAYITCLNNTISQYCQRKNSLSANDPLLTITTLISKCVTSNVFYRQDLFVATKESSNVSQEMLLVVNFLKLLQNYKTKTSSGY</sequence>
<proteinExistence type="predicted"/>
<dbReference type="AlphaFoldDB" id="A0A0N0BIB2"/>
<protein>
    <submittedName>
        <fullName evidence="1">Uncharacterized protein</fullName>
    </submittedName>
</protein>
<dbReference type="Proteomes" id="UP000053105">
    <property type="component" value="Unassembled WGS sequence"/>
</dbReference>
<evidence type="ECO:0000313" key="1">
    <source>
        <dbReference type="EMBL" id="KOX77191.1"/>
    </source>
</evidence>
<dbReference type="EMBL" id="KQ435735">
    <property type="protein sequence ID" value="KOX77191.1"/>
    <property type="molecule type" value="Genomic_DNA"/>
</dbReference>
<organism evidence="1 2">
    <name type="scientific">Melipona quadrifasciata</name>
    <dbReference type="NCBI Taxonomy" id="166423"/>
    <lineage>
        <taxon>Eukaryota</taxon>
        <taxon>Metazoa</taxon>
        <taxon>Ecdysozoa</taxon>
        <taxon>Arthropoda</taxon>
        <taxon>Hexapoda</taxon>
        <taxon>Insecta</taxon>
        <taxon>Pterygota</taxon>
        <taxon>Neoptera</taxon>
        <taxon>Endopterygota</taxon>
        <taxon>Hymenoptera</taxon>
        <taxon>Apocrita</taxon>
        <taxon>Aculeata</taxon>
        <taxon>Apoidea</taxon>
        <taxon>Anthophila</taxon>
        <taxon>Apidae</taxon>
        <taxon>Melipona</taxon>
    </lineage>
</organism>
<keyword evidence="2" id="KW-1185">Reference proteome</keyword>
<accession>A0A0N0BIB2</accession>